<reference evidence="2" key="1">
    <citation type="submission" date="2016-10" db="EMBL/GenBank/DDBJ databases">
        <authorList>
            <person name="Varghese N."/>
            <person name="Submissions S."/>
        </authorList>
    </citation>
    <scope>NUCLEOTIDE SEQUENCE [LARGE SCALE GENOMIC DNA]</scope>
    <source>
        <strain evidence="2">CGMCC 1.6444</strain>
    </source>
</reference>
<dbReference type="STRING" id="419597.SAMN04487957_110143"/>
<dbReference type="RefSeq" id="WP_089680382.1">
    <property type="nucleotide sequence ID" value="NZ_FNIV01000010.1"/>
</dbReference>
<proteinExistence type="predicted"/>
<protein>
    <recommendedName>
        <fullName evidence="3">DUF3168 domain-containing protein</fullName>
    </recommendedName>
</protein>
<name>A0A1H0LY30_9GAMM</name>
<dbReference type="EMBL" id="FNIV01000010">
    <property type="protein sequence ID" value="SDO72830.1"/>
    <property type="molecule type" value="Genomic_DNA"/>
</dbReference>
<dbReference type="InterPro" id="IPR021508">
    <property type="entry name" value="Gp17-like"/>
</dbReference>
<keyword evidence="2" id="KW-1185">Reference proteome</keyword>
<organism evidence="1 2">
    <name type="scientific">Halomonas shengliensis</name>
    <dbReference type="NCBI Taxonomy" id="419597"/>
    <lineage>
        <taxon>Bacteria</taxon>
        <taxon>Pseudomonadati</taxon>
        <taxon>Pseudomonadota</taxon>
        <taxon>Gammaproteobacteria</taxon>
        <taxon>Oceanospirillales</taxon>
        <taxon>Halomonadaceae</taxon>
        <taxon>Halomonas</taxon>
    </lineage>
</organism>
<dbReference type="OrthoDB" id="5739856at2"/>
<dbReference type="Proteomes" id="UP000199075">
    <property type="component" value="Unassembled WGS sequence"/>
</dbReference>
<dbReference type="Pfam" id="PF11367">
    <property type="entry name" value="Tail_completion_gp17"/>
    <property type="match status" value="1"/>
</dbReference>
<dbReference type="AlphaFoldDB" id="A0A1H0LY30"/>
<evidence type="ECO:0000313" key="1">
    <source>
        <dbReference type="EMBL" id="SDO72830.1"/>
    </source>
</evidence>
<accession>A0A1H0LY30</accession>
<sequence>MHPPIFPICAADPAVQAQLGTLPTRLYAWAEAPQEGATPYAVWQVITGAPENHLGDAPDVDRFTVQVDAYARTGAEVLALAEALRDAIEPHAYIVRWGDQTTDPDTGLRRYSFDVSWHVLR</sequence>
<evidence type="ECO:0000313" key="2">
    <source>
        <dbReference type="Proteomes" id="UP000199075"/>
    </source>
</evidence>
<evidence type="ECO:0008006" key="3">
    <source>
        <dbReference type="Google" id="ProtNLM"/>
    </source>
</evidence>
<gene>
    <name evidence="1" type="ORF">SAMN04487957_110143</name>
</gene>